<keyword evidence="2" id="KW-1277">Toxin-antitoxin system</keyword>
<evidence type="ECO:0000256" key="3">
    <source>
        <dbReference type="ARBA" id="ARBA00022722"/>
    </source>
</evidence>
<evidence type="ECO:0000256" key="6">
    <source>
        <dbReference type="ARBA" id="ARBA00022842"/>
    </source>
</evidence>
<evidence type="ECO:0000256" key="4">
    <source>
        <dbReference type="ARBA" id="ARBA00022723"/>
    </source>
</evidence>
<proteinExistence type="inferred from homology"/>
<dbReference type="InterPro" id="IPR050556">
    <property type="entry name" value="Type_II_TA_system_RNase"/>
</dbReference>
<protein>
    <submittedName>
        <fullName evidence="9">Type II toxin-antitoxin system VapC family toxin</fullName>
    </submittedName>
</protein>
<sequence length="154" mass="17639">MDYLLDTNVLIIYSRSADIARRIERDHQLFDGSNDLAVSVVTIGEINSLIAQYGYGKRRKKSIQNVLDKVLEIDINIRKILDLYGQIDAYSQGKLKDKKGNFTSRNMGKNDLWIAATASAFDMVLVTTDQDFVHLDGEFIKLKYIDIEKYRKGK</sequence>
<keyword evidence="3" id="KW-0540">Nuclease</keyword>
<organism evidence="9 10">
    <name type="scientific">Phaeodactylibacter luteus</name>
    <dbReference type="NCBI Taxonomy" id="1564516"/>
    <lineage>
        <taxon>Bacteria</taxon>
        <taxon>Pseudomonadati</taxon>
        <taxon>Bacteroidota</taxon>
        <taxon>Saprospiria</taxon>
        <taxon>Saprospirales</taxon>
        <taxon>Haliscomenobacteraceae</taxon>
        <taxon>Phaeodactylibacter</taxon>
    </lineage>
</organism>
<dbReference type="GO" id="GO:0046872">
    <property type="term" value="F:metal ion binding"/>
    <property type="evidence" value="ECO:0007669"/>
    <property type="project" value="UniProtKB-KW"/>
</dbReference>
<gene>
    <name evidence="9" type="ORF">FRY97_21745</name>
</gene>
<evidence type="ECO:0000256" key="1">
    <source>
        <dbReference type="ARBA" id="ARBA00001946"/>
    </source>
</evidence>
<dbReference type="PANTHER" id="PTHR33653:SF1">
    <property type="entry name" value="RIBONUCLEASE VAPC2"/>
    <property type="match status" value="1"/>
</dbReference>
<keyword evidence="6" id="KW-0460">Magnesium</keyword>
<evidence type="ECO:0000256" key="7">
    <source>
        <dbReference type="ARBA" id="ARBA00038093"/>
    </source>
</evidence>
<keyword evidence="10" id="KW-1185">Reference proteome</keyword>
<dbReference type="InterPro" id="IPR002716">
    <property type="entry name" value="PIN_dom"/>
</dbReference>
<dbReference type="GO" id="GO:0016787">
    <property type="term" value="F:hydrolase activity"/>
    <property type="evidence" value="ECO:0007669"/>
    <property type="project" value="UniProtKB-KW"/>
</dbReference>
<dbReference type="SUPFAM" id="SSF88723">
    <property type="entry name" value="PIN domain-like"/>
    <property type="match status" value="1"/>
</dbReference>
<keyword evidence="5" id="KW-0378">Hydrolase</keyword>
<name>A0A5C6RG81_9BACT</name>
<evidence type="ECO:0000259" key="8">
    <source>
        <dbReference type="Pfam" id="PF01850"/>
    </source>
</evidence>
<accession>A0A5C6RG81</accession>
<reference evidence="9 10" key="1">
    <citation type="submission" date="2019-08" db="EMBL/GenBank/DDBJ databases">
        <title>Genome of Phaeodactylibacter luteus.</title>
        <authorList>
            <person name="Bowman J.P."/>
        </authorList>
    </citation>
    <scope>NUCLEOTIDE SEQUENCE [LARGE SCALE GENOMIC DNA]</scope>
    <source>
        <strain evidence="9 10">KCTC 42180</strain>
    </source>
</reference>
<evidence type="ECO:0000256" key="2">
    <source>
        <dbReference type="ARBA" id="ARBA00022649"/>
    </source>
</evidence>
<evidence type="ECO:0000313" key="9">
    <source>
        <dbReference type="EMBL" id="TXB57466.1"/>
    </source>
</evidence>
<keyword evidence="4" id="KW-0479">Metal-binding</keyword>
<comment type="cofactor">
    <cofactor evidence="1">
        <name>Mg(2+)</name>
        <dbReference type="ChEBI" id="CHEBI:18420"/>
    </cofactor>
</comment>
<dbReference type="OrthoDB" id="1443334at2"/>
<dbReference type="Gene3D" id="3.40.50.1010">
    <property type="entry name" value="5'-nuclease"/>
    <property type="match status" value="1"/>
</dbReference>
<dbReference type="RefSeq" id="WP_147169727.1">
    <property type="nucleotide sequence ID" value="NZ_VOOR01000126.1"/>
</dbReference>
<dbReference type="CDD" id="cd09881">
    <property type="entry name" value="PIN_VapC4-5_FitB-like"/>
    <property type="match status" value="1"/>
</dbReference>
<dbReference type="EMBL" id="VOOR01000126">
    <property type="protein sequence ID" value="TXB57466.1"/>
    <property type="molecule type" value="Genomic_DNA"/>
</dbReference>
<evidence type="ECO:0000256" key="5">
    <source>
        <dbReference type="ARBA" id="ARBA00022801"/>
    </source>
</evidence>
<dbReference type="AlphaFoldDB" id="A0A5C6RG81"/>
<dbReference type="Pfam" id="PF01850">
    <property type="entry name" value="PIN"/>
    <property type="match status" value="1"/>
</dbReference>
<evidence type="ECO:0000313" key="10">
    <source>
        <dbReference type="Proteomes" id="UP000321580"/>
    </source>
</evidence>
<feature type="domain" description="PIN" evidence="8">
    <location>
        <begin position="3"/>
        <end position="137"/>
    </location>
</feature>
<dbReference type="PANTHER" id="PTHR33653">
    <property type="entry name" value="RIBONUCLEASE VAPC2"/>
    <property type="match status" value="1"/>
</dbReference>
<dbReference type="GO" id="GO:0004518">
    <property type="term" value="F:nuclease activity"/>
    <property type="evidence" value="ECO:0007669"/>
    <property type="project" value="UniProtKB-KW"/>
</dbReference>
<comment type="similarity">
    <text evidence="7">Belongs to the PINc/VapC protein family.</text>
</comment>
<dbReference type="Proteomes" id="UP000321580">
    <property type="component" value="Unassembled WGS sequence"/>
</dbReference>
<dbReference type="InterPro" id="IPR029060">
    <property type="entry name" value="PIN-like_dom_sf"/>
</dbReference>
<comment type="caution">
    <text evidence="9">The sequence shown here is derived from an EMBL/GenBank/DDBJ whole genome shotgun (WGS) entry which is preliminary data.</text>
</comment>